<evidence type="ECO:0000259" key="1">
    <source>
        <dbReference type="Pfam" id="PF00501"/>
    </source>
</evidence>
<gene>
    <name evidence="2" type="ORF">S12H4_09891</name>
</gene>
<dbReference type="EMBL" id="BARW01004109">
    <property type="protein sequence ID" value="GAI60024.1"/>
    <property type="molecule type" value="Genomic_DNA"/>
</dbReference>
<name>X1RX09_9ZZZZ</name>
<dbReference type="InterPro" id="IPR042099">
    <property type="entry name" value="ANL_N_sf"/>
</dbReference>
<accession>X1RX09</accession>
<protein>
    <recommendedName>
        <fullName evidence="1">AMP-dependent synthetase/ligase domain-containing protein</fullName>
    </recommendedName>
</protein>
<comment type="caution">
    <text evidence="2">The sequence shown here is derived from an EMBL/GenBank/DDBJ whole genome shotgun (WGS) entry which is preliminary data.</text>
</comment>
<dbReference type="AlphaFoldDB" id="X1RX09"/>
<dbReference type="InterPro" id="IPR052987">
    <property type="entry name" value="Chloroplast_AMP-bd_Enzymes"/>
</dbReference>
<feature type="non-terminal residue" evidence="2">
    <location>
        <position position="1"/>
    </location>
</feature>
<dbReference type="Pfam" id="PF00501">
    <property type="entry name" value="AMP-binding"/>
    <property type="match status" value="1"/>
</dbReference>
<sequence>NLYGDRTAFKVKKDGKFVPITYQEFHKKVEIFGTGLLSIGIEKFDHVGLVSDNRFEWIISDMAIIGLRAADVPCSGTSSSYDIHFKLKHSDSIATILEEEKQFSEFYSMSHDLPKIKNIILIDKIKLFSDEEDAPEWTIPIQFKEGEKISKKFLAAIHYLIRNQRKVFFLSEKAKTFLKKYLEDNINEIIKFTKSKDGADFIQNSLLKRTIVIEKNYNEIHSPAIFSFNEINRFGEKLLAKGDTKFSEISKTAQPEDLVTIIYLGYNNTWSSTFLYFFD</sequence>
<evidence type="ECO:0000313" key="2">
    <source>
        <dbReference type="EMBL" id="GAI60024.1"/>
    </source>
</evidence>
<dbReference type="PANTHER" id="PTHR43813">
    <property type="entry name" value="ACYL-ACTIVATING ENZYME 16, CHLOROPLASTIC-RELATED"/>
    <property type="match status" value="1"/>
</dbReference>
<dbReference type="PANTHER" id="PTHR43813:SF1">
    <property type="entry name" value="ACYL-ACTIVATING ENZYME 16, CHLOROPLASTIC-RELATED"/>
    <property type="match status" value="1"/>
</dbReference>
<organism evidence="2">
    <name type="scientific">marine sediment metagenome</name>
    <dbReference type="NCBI Taxonomy" id="412755"/>
    <lineage>
        <taxon>unclassified sequences</taxon>
        <taxon>metagenomes</taxon>
        <taxon>ecological metagenomes</taxon>
    </lineage>
</organism>
<feature type="domain" description="AMP-dependent synthetase/ligase" evidence="1">
    <location>
        <begin position="3"/>
        <end position="158"/>
    </location>
</feature>
<dbReference type="Gene3D" id="3.40.50.12780">
    <property type="entry name" value="N-terminal domain of ligase-like"/>
    <property type="match status" value="1"/>
</dbReference>
<dbReference type="InterPro" id="IPR000873">
    <property type="entry name" value="AMP-dep_synth/lig_dom"/>
</dbReference>
<reference evidence="2" key="1">
    <citation type="journal article" date="2014" name="Front. Microbiol.">
        <title>High frequency of phylogenetically diverse reductive dehalogenase-homologous genes in deep subseafloor sedimentary metagenomes.</title>
        <authorList>
            <person name="Kawai M."/>
            <person name="Futagami T."/>
            <person name="Toyoda A."/>
            <person name="Takaki Y."/>
            <person name="Nishi S."/>
            <person name="Hori S."/>
            <person name="Arai W."/>
            <person name="Tsubouchi T."/>
            <person name="Morono Y."/>
            <person name="Uchiyama I."/>
            <person name="Ito T."/>
            <person name="Fujiyama A."/>
            <person name="Inagaki F."/>
            <person name="Takami H."/>
        </authorList>
    </citation>
    <scope>NUCLEOTIDE SEQUENCE</scope>
    <source>
        <strain evidence="2">Expedition CK06-06</strain>
    </source>
</reference>
<proteinExistence type="predicted"/>
<dbReference type="SUPFAM" id="SSF56801">
    <property type="entry name" value="Acetyl-CoA synthetase-like"/>
    <property type="match status" value="1"/>
</dbReference>